<organism evidence="1 2">
    <name type="scientific">Cinnamomum micranthum f. kanehirae</name>
    <dbReference type="NCBI Taxonomy" id="337451"/>
    <lineage>
        <taxon>Eukaryota</taxon>
        <taxon>Viridiplantae</taxon>
        <taxon>Streptophyta</taxon>
        <taxon>Embryophyta</taxon>
        <taxon>Tracheophyta</taxon>
        <taxon>Spermatophyta</taxon>
        <taxon>Magnoliopsida</taxon>
        <taxon>Magnoliidae</taxon>
        <taxon>Laurales</taxon>
        <taxon>Lauraceae</taxon>
        <taxon>Cinnamomum</taxon>
    </lineage>
</organism>
<dbReference type="Proteomes" id="UP000283530">
    <property type="component" value="Unassembled WGS sequence"/>
</dbReference>
<sequence>MPSQSELYHRKYDNYGQLRIQQKSHFRINHSDLNGGAEVSSAHTNNTPSSPSEFEFEFSLCTPLSLFSRTFAALRVGEDGDLKAAVYTGERFRCCLLIWRFCGGEEISSV</sequence>
<name>A0A443PUC1_9MAGN</name>
<reference evidence="1 2" key="1">
    <citation type="journal article" date="2019" name="Nat. Plants">
        <title>Stout camphor tree genome fills gaps in understanding of flowering plant genome evolution.</title>
        <authorList>
            <person name="Chaw S.M."/>
            <person name="Liu Y.C."/>
            <person name="Wu Y.W."/>
            <person name="Wang H.Y."/>
            <person name="Lin C.I."/>
            <person name="Wu C.S."/>
            <person name="Ke H.M."/>
            <person name="Chang L.Y."/>
            <person name="Hsu C.Y."/>
            <person name="Yang H.T."/>
            <person name="Sudianto E."/>
            <person name="Hsu M.H."/>
            <person name="Wu K.P."/>
            <person name="Wang L.N."/>
            <person name="Leebens-Mack J.H."/>
            <person name="Tsai I.J."/>
        </authorList>
    </citation>
    <scope>NUCLEOTIDE SEQUENCE [LARGE SCALE GENOMIC DNA]</scope>
    <source>
        <strain evidence="2">cv. Chaw 1501</strain>
        <tissue evidence="1">Young leaves</tissue>
    </source>
</reference>
<evidence type="ECO:0000313" key="1">
    <source>
        <dbReference type="EMBL" id="RWR94360.1"/>
    </source>
</evidence>
<proteinExistence type="predicted"/>
<dbReference type="AlphaFoldDB" id="A0A443PUC1"/>
<keyword evidence="2" id="KW-1185">Reference proteome</keyword>
<gene>
    <name evidence="1" type="ORF">CKAN_02364600</name>
</gene>
<comment type="caution">
    <text evidence="1">The sequence shown here is derived from an EMBL/GenBank/DDBJ whole genome shotgun (WGS) entry which is preliminary data.</text>
</comment>
<protein>
    <submittedName>
        <fullName evidence="1">Uncharacterized protein</fullName>
    </submittedName>
</protein>
<dbReference type="EMBL" id="QPKB01000010">
    <property type="protein sequence ID" value="RWR94360.1"/>
    <property type="molecule type" value="Genomic_DNA"/>
</dbReference>
<evidence type="ECO:0000313" key="2">
    <source>
        <dbReference type="Proteomes" id="UP000283530"/>
    </source>
</evidence>
<accession>A0A443PUC1</accession>